<reference evidence="2" key="1">
    <citation type="submission" date="2022-02" db="EMBL/GenBank/DDBJ databases">
        <authorList>
            <person name="Giguere J D."/>
        </authorList>
    </citation>
    <scope>NUCLEOTIDE SEQUENCE</scope>
    <source>
        <strain evidence="2">CCAP 1055/1</strain>
    </source>
</reference>
<feature type="compositionally biased region" description="Polar residues" evidence="1">
    <location>
        <begin position="127"/>
        <end position="136"/>
    </location>
</feature>
<evidence type="ECO:0000256" key="1">
    <source>
        <dbReference type="SAM" id="MobiDB-lite"/>
    </source>
</evidence>
<protein>
    <submittedName>
        <fullName evidence="2">Uncharacterized protein</fullName>
    </submittedName>
</protein>
<organism evidence="2">
    <name type="scientific">Phaeodactylum tricornutum</name>
    <name type="common">Diatom</name>
    <dbReference type="NCBI Taxonomy" id="2850"/>
    <lineage>
        <taxon>Eukaryota</taxon>
        <taxon>Sar</taxon>
        <taxon>Stramenopiles</taxon>
        <taxon>Ochrophyta</taxon>
        <taxon>Bacillariophyta</taxon>
        <taxon>Bacillariophyceae</taxon>
        <taxon>Bacillariophycidae</taxon>
        <taxon>Naviculales</taxon>
        <taxon>Phaeodactylaceae</taxon>
        <taxon>Phaeodactylum</taxon>
    </lineage>
</organism>
<gene>
    <name evidence="2" type="ORF">PTTT1_LOCUS51388</name>
</gene>
<dbReference type="Proteomes" id="UP000836788">
    <property type="component" value="Chromosome 8"/>
</dbReference>
<evidence type="ECO:0000313" key="2">
    <source>
        <dbReference type="EMBL" id="CAG9293397.1"/>
    </source>
</evidence>
<feature type="region of interest" description="Disordered" evidence="1">
    <location>
        <begin position="122"/>
        <end position="143"/>
    </location>
</feature>
<proteinExistence type="predicted"/>
<dbReference type="EMBL" id="OU594949">
    <property type="protein sequence ID" value="CAG9293397.1"/>
    <property type="molecule type" value="Genomic_DNA"/>
</dbReference>
<name>A0A8J9SX64_PHATR</name>
<dbReference type="AlphaFoldDB" id="A0A8J9SX64"/>
<accession>A0A8J9SX64</accession>
<dbReference type="PROSITE" id="PS51257">
    <property type="entry name" value="PROKAR_LIPOPROTEIN"/>
    <property type="match status" value="1"/>
</dbReference>
<sequence length="300" mass="33975">MRVVWIQPRWLLISTLVMGISCRVLTTTAFRDMSVPPRPRSWSRLAADQTIRIAGQGFGDGQAPAKTYGQEASLPIRDMTDTHEAMSAFFASREEWLPLFRTMATDATCEARTFLGKQPLETESDEATVSSASTPWRTLPAIPDDPQDKSYLAEFLDAMHQSLLAIPTTESRGEEEDENDVQFLEEGRRMLAINRFHVLREDLDGSVESYDALFSTCWSEVRHLSASEEEHTGSIILVPGYQLPELRRFTDMNLLRPLEWLGVSADFEVVSMQRGSPAIRLLYKLNDMPEDHDTEEQGED</sequence>